<dbReference type="Proteomes" id="UP000653730">
    <property type="component" value="Unassembled WGS sequence"/>
</dbReference>
<dbReference type="InterPro" id="IPR036188">
    <property type="entry name" value="FAD/NAD-bd_sf"/>
</dbReference>
<protein>
    <submittedName>
        <fullName evidence="3">FAD-dependent oxidoreductase</fullName>
    </submittedName>
</protein>
<feature type="domain" description="FAD dependent oxidoreductase" evidence="2">
    <location>
        <begin position="3"/>
        <end position="396"/>
    </location>
</feature>
<comment type="caution">
    <text evidence="3">The sequence shown here is derived from an EMBL/GenBank/DDBJ whole genome shotgun (WGS) entry which is preliminary data.</text>
</comment>
<dbReference type="AlphaFoldDB" id="A0A926JPJ1"/>
<evidence type="ECO:0000256" key="1">
    <source>
        <dbReference type="ARBA" id="ARBA00023002"/>
    </source>
</evidence>
<dbReference type="PANTHER" id="PTHR13847">
    <property type="entry name" value="SARCOSINE DEHYDROGENASE-RELATED"/>
    <property type="match status" value="1"/>
</dbReference>
<dbReference type="InterPro" id="IPR006076">
    <property type="entry name" value="FAD-dep_OxRdtase"/>
</dbReference>
<gene>
    <name evidence="3" type="ORF">IBL28_03160</name>
</gene>
<name>A0A926JPJ1_9FLAO</name>
<dbReference type="SUPFAM" id="SSF51905">
    <property type="entry name" value="FAD/NAD(P)-binding domain"/>
    <property type="match status" value="1"/>
</dbReference>
<dbReference type="EMBL" id="JACVDC010000005">
    <property type="protein sequence ID" value="MBC9794954.1"/>
    <property type="molecule type" value="Genomic_DNA"/>
</dbReference>
<dbReference type="PANTHER" id="PTHR13847:SF289">
    <property type="entry name" value="GLYCINE OXIDASE"/>
    <property type="match status" value="1"/>
</dbReference>
<proteinExistence type="predicted"/>
<organism evidence="3 4">
    <name type="scientific">Sinomicrobium weinanense</name>
    <dbReference type="NCBI Taxonomy" id="2842200"/>
    <lineage>
        <taxon>Bacteria</taxon>
        <taxon>Pseudomonadati</taxon>
        <taxon>Bacteroidota</taxon>
        <taxon>Flavobacteriia</taxon>
        <taxon>Flavobacteriales</taxon>
        <taxon>Flavobacteriaceae</taxon>
        <taxon>Sinomicrobium</taxon>
    </lineage>
</organism>
<dbReference type="Gene3D" id="3.50.50.60">
    <property type="entry name" value="FAD/NAD(P)-binding domain"/>
    <property type="match status" value="2"/>
</dbReference>
<evidence type="ECO:0000313" key="4">
    <source>
        <dbReference type="Proteomes" id="UP000653730"/>
    </source>
</evidence>
<evidence type="ECO:0000259" key="2">
    <source>
        <dbReference type="Pfam" id="PF01266"/>
    </source>
</evidence>
<sequence length="413" mass="45796">MKDVIVIGGGVIGLCSAYYLAGEGHRVTVLDSSDMTDGCSFGNAGLVVPSHIIPLAQPGMIAQGIRWMFNPKSPFYVRPRLHKALLSWSWQFYRNSTREHVEKAMPALRDLSLLSKELYRDLARKDNAFFYDEKGLLMLYKTEKTGEEERHVAKEAEKLGLEVDFLSGEEVRELETGVDTNVLGGVHYRSDAHLYPNKFMAFIRDEVLKLGVELKRNTKVSDFQVKGGEISEVLTDQGNFKADEFVLASGAWSAGIANKLNLKLPLLPGKGYSFTLRNRKEKPLHPAILCEGKVSVTPMGDDLRFGGTMEITHTGDTRIRTNRLQGIVDTIRDFYPGFELELPEKKNTWYGFRPCTSSGLPVISGTEKISNLVIATGHAMMGVSLAPATGKLVSEMLSGKKTSVDTNMFRIAP</sequence>
<dbReference type="Gene3D" id="3.30.9.10">
    <property type="entry name" value="D-Amino Acid Oxidase, subunit A, domain 2"/>
    <property type="match status" value="1"/>
</dbReference>
<dbReference type="GO" id="GO:0016491">
    <property type="term" value="F:oxidoreductase activity"/>
    <property type="evidence" value="ECO:0007669"/>
    <property type="project" value="UniProtKB-KW"/>
</dbReference>
<dbReference type="Pfam" id="PF01266">
    <property type="entry name" value="DAO"/>
    <property type="match status" value="1"/>
</dbReference>
<keyword evidence="1" id="KW-0560">Oxidoreductase</keyword>
<reference evidence="3 4" key="1">
    <citation type="submission" date="2020-09" db="EMBL/GenBank/DDBJ databases">
        <title>Sinomicrobium weinanense sp. nov., a halophilic bacteria isolated from saline-alkali soil.</title>
        <authorList>
            <person name="Wu P."/>
            <person name="Ren H."/>
            <person name="Mei Y."/>
            <person name="Liang Y."/>
            <person name="Chen Z."/>
        </authorList>
    </citation>
    <scope>NUCLEOTIDE SEQUENCE [LARGE SCALE GENOMIC DNA]</scope>
    <source>
        <strain evidence="3 4">FJxs</strain>
    </source>
</reference>
<dbReference type="GO" id="GO:0005737">
    <property type="term" value="C:cytoplasm"/>
    <property type="evidence" value="ECO:0007669"/>
    <property type="project" value="TreeGrafter"/>
</dbReference>
<keyword evidence="4" id="KW-1185">Reference proteome</keyword>
<evidence type="ECO:0000313" key="3">
    <source>
        <dbReference type="EMBL" id="MBC9794954.1"/>
    </source>
</evidence>
<dbReference type="SUPFAM" id="SSF54373">
    <property type="entry name" value="FAD-linked reductases, C-terminal domain"/>
    <property type="match status" value="1"/>
</dbReference>
<accession>A0A926JPJ1</accession>